<dbReference type="Proteomes" id="UP001059596">
    <property type="component" value="Chromosome 3R"/>
</dbReference>
<evidence type="ECO:0000256" key="1">
    <source>
        <dbReference type="SAM" id="MobiDB-lite"/>
    </source>
</evidence>
<dbReference type="AlphaFoldDB" id="A0A9P9YWM5"/>
<feature type="region of interest" description="Disordered" evidence="1">
    <location>
        <begin position="55"/>
        <end position="83"/>
    </location>
</feature>
<sequence length="94" mass="10021">MKCKYSKRSSSQYDSWTNLSTRCRLQPAAQPLPGVHAVLLVGRGLLQPCHSEPNPADLVISSDNNAPSAVQGPPTAEPTNATPLMSTVYPLYGA</sequence>
<gene>
    <name evidence="2" type="ORF">M5D96_000289</name>
</gene>
<keyword evidence="3" id="KW-1185">Reference proteome</keyword>
<evidence type="ECO:0000313" key="3">
    <source>
        <dbReference type="Proteomes" id="UP001059596"/>
    </source>
</evidence>
<reference evidence="2" key="1">
    <citation type="journal article" date="2023" name="Genome Biol. Evol.">
        <title>Long-read-based Genome Assembly of Drosophila gunungcola Reveals Fewer Chemosensory Genes in Flower-breeding Species.</title>
        <authorList>
            <person name="Negi A."/>
            <person name="Liao B.Y."/>
            <person name="Yeh S.D."/>
        </authorList>
    </citation>
    <scope>NUCLEOTIDE SEQUENCE</scope>
    <source>
        <strain evidence="2">Sukarami</strain>
    </source>
</reference>
<name>A0A9P9YWM5_9MUSC</name>
<comment type="caution">
    <text evidence="2">The sequence shown here is derived from an EMBL/GenBank/DDBJ whole genome shotgun (WGS) entry which is preliminary data.</text>
</comment>
<dbReference type="EMBL" id="JAMKOV010000001">
    <property type="protein sequence ID" value="KAI8044138.1"/>
    <property type="molecule type" value="Genomic_DNA"/>
</dbReference>
<organism evidence="2 3">
    <name type="scientific">Drosophila gunungcola</name>
    <name type="common">fruit fly</name>
    <dbReference type="NCBI Taxonomy" id="103775"/>
    <lineage>
        <taxon>Eukaryota</taxon>
        <taxon>Metazoa</taxon>
        <taxon>Ecdysozoa</taxon>
        <taxon>Arthropoda</taxon>
        <taxon>Hexapoda</taxon>
        <taxon>Insecta</taxon>
        <taxon>Pterygota</taxon>
        <taxon>Neoptera</taxon>
        <taxon>Endopterygota</taxon>
        <taxon>Diptera</taxon>
        <taxon>Brachycera</taxon>
        <taxon>Muscomorpha</taxon>
        <taxon>Ephydroidea</taxon>
        <taxon>Drosophilidae</taxon>
        <taxon>Drosophila</taxon>
        <taxon>Sophophora</taxon>
    </lineage>
</organism>
<protein>
    <submittedName>
        <fullName evidence="2">Uncharacterized protein</fullName>
    </submittedName>
</protein>
<proteinExistence type="predicted"/>
<evidence type="ECO:0000313" key="2">
    <source>
        <dbReference type="EMBL" id="KAI8044138.1"/>
    </source>
</evidence>
<accession>A0A9P9YWM5</accession>